<evidence type="ECO:0000313" key="2">
    <source>
        <dbReference type="Proteomes" id="UP001066276"/>
    </source>
</evidence>
<organism evidence="1 2">
    <name type="scientific">Pleurodeles waltl</name>
    <name type="common">Iberian ribbed newt</name>
    <dbReference type="NCBI Taxonomy" id="8319"/>
    <lineage>
        <taxon>Eukaryota</taxon>
        <taxon>Metazoa</taxon>
        <taxon>Chordata</taxon>
        <taxon>Craniata</taxon>
        <taxon>Vertebrata</taxon>
        <taxon>Euteleostomi</taxon>
        <taxon>Amphibia</taxon>
        <taxon>Batrachia</taxon>
        <taxon>Caudata</taxon>
        <taxon>Salamandroidea</taxon>
        <taxon>Salamandridae</taxon>
        <taxon>Pleurodelinae</taxon>
        <taxon>Pleurodeles</taxon>
    </lineage>
</organism>
<evidence type="ECO:0000313" key="1">
    <source>
        <dbReference type="EMBL" id="KAJ1125238.1"/>
    </source>
</evidence>
<feature type="non-terminal residue" evidence="1">
    <location>
        <position position="1"/>
    </location>
</feature>
<dbReference type="Proteomes" id="UP001066276">
    <property type="component" value="Chromosome 7"/>
</dbReference>
<dbReference type="EMBL" id="JANPWB010000011">
    <property type="protein sequence ID" value="KAJ1125238.1"/>
    <property type="molecule type" value="Genomic_DNA"/>
</dbReference>
<dbReference type="SUPFAM" id="SSF52540">
    <property type="entry name" value="P-loop containing nucleoside triphosphate hydrolases"/>
    <property type="match status" value="1"/>
</dbReference>
<dbReference type="InterPro" id="IPR027417">
    <property type="entry name" value="P-loop_NTPase"/>
</dbReference>
<name>A0AAV7PFA3_PLEWA</name>
<feature type="non-terminal residue" evidence="1">
    <location>
        <position position="55"/>
    </location>
</feature>
<gene>
    <name evidence="1" type="ORF">NDU88_003672</name>
</gene>
<proteinExistence type="predicted"/>
<sequence length="55" mass="6361">HLYTQMEKEGTDITRSPMKIIQGIPFIKCFADNWAEVESFQARPDDLLICTYPKA</sequence>
<dbReference type="Gene3D" id="3.40.50.300">
    <property type="entry name" value="P-loop containing nucleotide triphosphate hydrolases"/>
    <property type="match status" value="1"/>
</dbReference>
<dbReference type="AlphaFoldDB" id="A0AAV7PFA3"/>
<accession>A0AAV7PFA3</accession>
<comment type="caution">
    <text evidence="1">The sequence shown here is derived from an EMBL/GenBank/DDBJ whole genome shotgun (WGS) entry which is preliminary data.</text>
</comment>
<keyword evidence="2" id="KW-1185">Reference proteome</keyword>
<protein>
    <submittedName>
        <fullName evidence="1">Uncharacterized protein</fullName>
    </submittedName>
</protein>
<reference evidence="1" key="1">
    <citation type="journal article" date="2022" name="bioRxiv">
        <title>Sequencing and chromosome-scale assembly of the giantPleurodeles waltlgenome.</title>
        <authorList>
            <person name="Brown T."/>
            <person name="Elewa A."/>
            <person name="Iarovenko S."/>
            <person name="Subramanian E."/>
            <person name="Araus A.J."/>
            <person name="Petzold A."/>
            <person name="Susuki M."/>
            <person name="Suzuki K.-i.T."/>
            <person name="Hayashi T."/>
            <person name="Toyoda A."/>
            <person name="Oliveira C."/>
            <person name="Osipova E."/>
            <person name="Leigh N.D."/>
            <person name="Simon A."/>
            <person name="Yun M.H."/>
        </authorList>
    </citation>
    <scope>NUCLEOTIDE SEQUENCE</scope>
    <source>
        <strain evidence="1">20211129_DDA</strain>
        <tissue evidence="1">Liver</tissue>
    </source>
</reference>